<feature type="chain" id="PRO_5018742355" evidence="2">
    <location>
        <begin position="26"/>
        <end position="198"/>
    </location>
</feature>
<evidence type="ECO:0000259" key="3">
    <source>
        <dbReference type="Pfam" id="PF13511"/>
    </source>
</evidence>
<accession>A0A3S3QMF4</accession>
<feature type="domain" description="DUF4124" evidence="3">
    <location>
        <begin position="21"/>
        <end position="54"/>
    </location>
</feature>
<dbReference type="AlphaFoldDB" id="A0A3S3QMF4"/>
<sequence length="198" mass="21764">MKHTPYLRLAIISLAGLTTATCLQATPIYTWEDDQGITHFSDQPRSGAARVELNILPAIESESHKSLPVTPSDKTASGSTEATEFRDTQTAQAATTIRLLSPLDQQTLRDNEGIINVSVATTQQLDKDHSTQLLLDGTRYGQPQTQLNWRLSNVDRGSHTLQAQILNNGKVIASSEVITVYLHRASLLQRKPPTVKPK</sequence>
<feature type="region of interest" description="Disordered" evidence="1">
    <location>
        <begin position="62"/>
        <end position="88"/>
    </location>
</feature>
<comment type="caution">
    <text evidence="4">The sequence shown here is derived from an EMBL/GenBank/DDBJ whole genome shotgun (WGS) entry which is preliminary data.</text>
</comment>
<name>A0A3S3QMF4_9GAMM</name>
<dbReference type="InterPro" id="IPR025392">
    <property type="entry name" value="DUF4124"/>
</dbReference>
<feature type="compositionally biased region" description="Polar residues" evidence="1">
    <location>
        <begin position="72"/>
        <end position="88"/>
    </location>
</feature>
<reference evidence="4 5" key="1">
    <citation type="submission" date="2018-11" db="EMBL/GenBank/DDBJ databases">
        <title>Photobacterium sp. BEI247 sp. nov., a marine bacterium isolated from Yongle Blue Hole in the South China Sea.</title>
        <authorList>
            <person name="Wang X."/>
        </authorList>
    </citation>
    <scope>NUCLEOTIDE SEQUENCE [LARGE SCALE GENOMIC DNA]</scope>
    <source>
        <strain evidence="5">BEI247</strain>
    </source>
</reference>
<gene>
    <name evidence="4" type="ORF">EDI28_21160</name>
</gene>
<proteinExistence type="predicted"/>
<organism evidence="4 5">
    <name type="scientific">Photobacterium chitinilyticum</name>
    <dbReference type="NCBI Taxonomy" id="2485123"/>
    <lineage>
        <taxon>Bacteria</taxon>
        <taxon>Pseudomonadati</taxon>
        <taxon>Pseudomonadota</taxon>
        <taxon>Gammaproteobacteria</taxon>
        <taxon>Vibrionales</taxon>
        <taxon>Vibrionaceae</taxon>
        <taxon>Photobacterium</taxon>
    </lineage>
</organism>
<keyword evidence="5" id="KW-1185">Reference proteome</keyword>
<dbReference type="EMBL" id="RJLM01000013">
    <property type="protein sequence ID" value="RWX53553.1"/>
    <property type="molecule type" value="Genomic_DNA"/>
</dbReference>
<feature type="signal peptide" evidence="2">
    <location>
        <begin position="1"/>
        <end position="25"/>
    </location>
</feature>
<evidence type="ECO:0000256" key="2">
    <source>
        <dbReference type="SAM" id="SignalP"/>
    </source>
</evidence>
<dbReference type="RefSeq" id="WP_128785848.1">
    <property type="nucleotide sequence ID" value="NZ_RJLM01000013.1"/>
</dbReference>
<dbReference type="Pfam" id="PF13511">
    <property type="entry name" value="DUF4124"/>
    <property type="match status" value="1"/>
</dbReference>
<dbReference type="Proteomes" id="UP000287563">
    <property type="component" value="Unassembled WGS sequence"/>
</dbReference>
<dbReference type="OrthoDB" id="7062774at2"/>
<keyword evidence="2" id="KW-0732">Signal</keyword>
<evidence type="ECO:0000313" key="5">
    <source>
        <dbReference type="Proteomes" id="UP000287563"/>
    </source>
</evidence>
<evidence type="ECO:0000256" key="1">
    <source>
        <dbReference type="SAM" id="MobiDB-lite"/>
    </source>
</evidence>
<protein>
    <submittedName>
        <fullName evidence="4">DUF4124 domain-containing protein</fullName>
    </submittedName>
</protein>
<evidence type="ECO:0000313" key="4">
    <source>
        <dbReference type="EMBL" id="RWX53553.1"/>
    </source>
</evidence>